<proteinExistence type="predicted"/>
<dbReference type="AlphaFoldDB" id="A0A679GRY2"/>
<name>A0A679GRY2_9GAMM</name>
<feature type="domain" description="Phage tail collar" evidence="1">
    <location>
        <begin position="24"/>
        <end position="80"/>
    </location>
</feature>
<evidence type="ECO:0000259" key="1">
    <source>
        <dbReference type="Pfam" id="PF07484"/>
    </source>
</evidence>
<evidence type="ECO:0000313" key="3">
    <source>
        <dbReference type="Proteomes" id="UP000501237"/>
    </source>
</evidence>
<protein>
    <submittedName>
        <fullName evidence="2">Tail Collar domain-containing protein</fullName>
    </submittedName>
</protein>
<dbReference type="InterPro" id="IPR011083">
    <property type="entry name" value="Phage_tail_collar_dom"/>
</dbReference>
<dbReference type="EMBL" id="AP022642">
    <property type="protein sequence ID" value="BCA30219.1"/>
    <property type="molecule type" value="Genomic_DNA"/>
</dbReference>
<dbReference type="InterPro" id="IPR037053">
    <property type="entry name" value="Phage_tail_collar_dom_sf"/>
</dbReference>
<dbReference type="Gene3D" id="3.90.1340.10">
    <property type="entry name" value="Phage tail collar domain"/>
    <property type="match status" value="1"/>
</dbReference>
<dbReference type="KEGG" id="poj:PtoMrB4_41960"/>
<accession>A0A679GRY2</accession>
<gene>
    <name evidence="2" type="ORF">PtoMrB4_41960</name>
</gene>
<sequence>MCDRDSGCAKPEPEESQHVDPFIGEIKMFGGNFAPRGYAFCMGQSMAIAQNTALFSLLGTTYGGNGQTTYGLPDLRGRSPVGQSQGPGLSLIDLGELGGAENVTLLQTQMPMHTHLASGTSTISAAGTPTNPALVPSATNSVLGGSVGGSPSAAAIWSSAMSTPVPLTNPSTVSVTVQIAGGSQPVAIRNPYIGINFIIALDGIFPSRN</sequence>
<dbReference type="SUPFAM" id="SSF88874">
    <property type="entry name" value="Receptor-binding domain of short tail fibre protein gp12"/>
    <property type="match status" value="1"/>
</dbReference>
<dbReference type="Pfam" id="PF07484">
    <property type="entry name" value="Collar"/>
    <property type="match status" value="1"/>
</dbReference>
<organism evidence="2 3">
    <name type="scientific">Metapseudomonas otitidis</name>
    <dbReference type="NCBI Taxonomy" id="319939"/>
    <lineage>
        <taxon>Bacteria</taxon>
        <taxon>Pseudomonadati</taxon>
        <taxon>Pseudomonadota</taxon>
        <taxon>Gammaproteobacteria</taxon>
        <taxon>Pseudomonadales</taxon>
        <taxon>Pseudomonadaceae</taxon>
        <taxon>Metapseudomonas</taxon>
    </lineage>
</organism>
<evidence type="ECO:0000313" key="2">
    <source>
        <dbReference type="EMBL" id="BCA30219.1"/>
    </source>
</evidence>
<reference evidence="2 3" key="1">
    <citation type="journal article" date="2020" name="Microbiol. Resour. Announc.">
        <title>Complete genome sequence of Pseudomonas otitidis strain MrB4, isolated from Lake Biwa in Japan.</title>
        <authorList>
            <person name="Miyazaki K."/>
            <person name="Hase E."/>
            <person name="Maruya T."/>
        </authorList>
    </citation>
    <scope>NUCLEOTIDE SEQUENCE [LARGE SCALE GENOMIC DNA]</scope>
    <source>
        <strain evidence="2 3">MrB4</strain>
    </source>
</reference>
<dbReference type="Proteomes" id="UP000501237">
    <property type="component" value="Chromosome"/>
</dbReference>